<sequence length="107" mass="12010">MCALNEEKTENTTNDIIDKEGSSSLVVWLFRLFKVSQMIKVCALQITSSACSDKGGEYHQSVLPPEPVPHWSTQSVKHYNPSKEQLVSPRLLSLSPKRCLHSSNNRP</sequence>
<feature type="region of interest" description="Disordered" evidence="1">
    <location>
        <begin position="54"/>
        <end position="75"/>
    </location>
</feature>
<reference evidence="2 3" key="1">
    <citation type="submission" date="2021-06" db="EMBL/GenBank/DDBJ databases">
        <authorList>
            <person name="Palmer J.M."/>
        </authorList>
    </citation>
    <scope>NUCLEOTIDE SEQUENCE [LARGE SCALE GENOMIC DNA]</scope>
    <source>
        <strain evidence="2 3">GA_2019</strain>
        <tissue evidence="2">Muscle</tissue>
    </source>
</reference>
<organism evidence="2 3">
    <name type="scientific">Goodea atripinnis</name>
    <dbReference type="NCBI Taxonomy" id="208336"/>
    <lineage>
        <taxon>Eukaryota</taxon>
        <taxon>Metazoa</taxon>
        <taxon>Chordata</taxon>
        <taxon>Craniata</taxon>
        <taxon>Vertebrata</taxon>
        <taxon>Euteleostomi</taxon>
        <taxon>Actinopterygii</taxon>
        <taxon>Neopterygii</taxon>
        <taxon>Teleostei</taxon>
        <taxon>Neoteleostei</taxon>
        <taxon>Acanthomorphata</taxon>
        <taxon>Ovalentaria</taxon>
        <taxon>Atherinomorphae</taxon>
        <taxon>Cyprinodontiformes</taxon>
        <taxon>Goodeidae</taxon>
        <taxon>Goodea</taxon>
    </lineage>
</organism>
<dbReference type="Proteomes" id="UP001476798">
    <property type="component" value="Unassembled WGS sequence"/>
</dbReference>
<protein>
    <submittedName>
        <fullName evidence="2">Uncharacterized protein</fullName>
    </submittedName>
</protein>
<evidence type="ECO:0000313" key="2">
    <source>
        <dbReference type="EMBL" id="MEQ2169959.1"/>
    </source>
</evidence>
<name>A0ABV0NEX7_9TELE</name>
<accession>A0ABV0NEX7</accession>
<gene>
    <name evidence="2" type="ORF">GOODEAATRI_030307</name>
</gene>
<evidence type="ECO:0000313" key="3">
    <source>
        <dbReference type="Proteomes" id="UP001476798"/>
    </source>
</evidence>
<proteinExistence type="predicted"/>
<dbReference type="EMBL" id="JAHRIO010034731">
    <property type="protein sequence ID" value="MEQ2169959.1"/>
    <property type="molecule type" value="Genomic_DNA"/>
</dbReference>
<evidence type="ECO:0000256" key="1">
    <source>
        <dbReference type="SAM" id="MobiDB-lite"/>
    </source>
</evidence>
<keyword evidence="3" id="KW-1185">Reference proteome</keyword>
<comment type="caution">
    <text evidence="2">The sequence shown here is derived from an EMBL/GenBank/DDBJ whole genome shotgun (WGS) entry which is preliminary data.</text>
</comment>